<evidence type="ECO:0000256" key="7">
    <source>
        <dbReference type="ARBA" id="ARBA00022989"/>
    </source>
</evidence>
<keyword evidence="2" id="KW-1003">Cell membrane</keyword>
<dbReference type="Proteomes" id="UP000515312">
    <property type="component" value="Chromosome"/>
</dbReference>
<dbReference type="GO" id="GO:0015293">
    <property type="term" value="F:symporter activity"/>
    <property type="evidence" value="ECO:0007669"/>
    <property type="project" value="UniProtKB-KW"/>
</dbReference>
<dbReference type="AlphaFoldDB" id="A0A7G8BNV7"/>
<gene>
    <name evidence="10" type="ORF">H7849_10205</name>
</gene>
<dbReference type="Pfam" id="PF06379">
    <property type="entry name" value="RhaT"/>
    <property type="match status" value="1"/>
</dbReference>
<feature type="transmembrane region" description="Helical" evidence="9">
    <location>
        <begin position="319"/>
        <end position="340"/>
    </location>
</feature>
<dbReference type="RefSeq" id="WP_186746231.1">
    <property type="nucleotide sequence ID" value="NZ_CP060394.1"/>
</dbReference>
<feature type="transmembrane region" description="Helical" evidence="9">
    <location>
        <begin position="37"/>
        <end position="62"/>
    </location>
</feature>
<dbReference type="GO" id="GO:0016020">
    <property type="term" value="C:membrane"/>
    <property type="evidence" value="ECO:0007669"/>
    <property type="project" value="InterPro"/>
</dbReference>
<evidence type="ECO:0000256" key="1">
    <source>
        <dbReference type="ARBA" id="ARBA00022448"/>
    </source>
</evidence>
<evidence type="ECO:0000313" key="11">
    <source>
        <dbReference type="Proteomes" id="UP000515312"/>
    </source>
</evidence>
<evidence type="ECO:0000256" key="4">
    <source>
        <dbReference type="ARBA" id="ARBA00022597"/>
    </source>
</evidence>
<feature type="transmembrane region" description="Helical" evidence="9">
    <location>
        <begin position="260"/>
        <end position="280"/>
    </location>
</feature>
<keyword evidence="5 9" id="KW-0812">Transmembrane</keyword>
<feature type="transmembrane region" description="Helical" evidence="9">
    <location>
        <begin position="215"/>
        <end position="239"/>
    </location>
</feature>
<proteinExistence type="predicted"/>
<feature type="transmembrane region" description="Helical" evidence="9">
    <location>
        <begin position="133"/>
        <end position="154"/>
    </location>
</feature>
<feature type="transmembrane region" description="Helical" evidence="9">
    <location>
        <begin position="74"/>
        <end position="92"/>
    </location>
</feature>
<organism evidence="10 11">
    <name type="scientific">Alloacidobacterium dinghuense</name>
    <dbReference type="NCBI Taxonomy" id="2763107"/>
    <lineage>
        <taxon>Bacteria</taxon>
        <taxon>Pseudomonadati</taxon>
        <taxon>Acidobacteriota</taxon>
        <taxon>Terriglobia</taxon>
        <taxon>Terriglobales</taxon>
        <taxon>Acidobacteriaceae</taxon>
        <taxon>Alloacidobacterium</taxon>
    </lineage>
</organism>
<dbReference type="KEGG" id="adin:H7849_10205"/>
<evidence type="ECO:0000256" key="8">
    <source>
        <dbReference type="ARBA" id="ARBA00023136"/>
    </source>
</evidence>
<evidence type="ECO:0000256" key="6">
    <source>
        <dbReference type="ARBA" id="ARBA00022847"/>
    </source>
</evidence>
<feature type="transmembrane region" description="Helical" evidence="9">
    <location>
        <begin position="99"/>
        <end position="121"/>
    </location>
</feature>
<evidence type="ECO:0000256" key="5">
    <source>
        <dbReference type="ARBA" id="ARBA00022692"/>
    </source>
</evidence>
<keyword evidence="8 9" id="KW-0472">Membrane</keyword>
<sequence length="342" mass="36186">MISDSINGVFVIAAGGVANGSFPVPSKRILIWKWEHIWLIYSAFAMAILPIGLALAFAPQIIRQTLISDPHLTAQMGGCGLLFGAGSVLFGVSLARLGIAITNALVSGTVVFLGSFWPIWVGGVQMDRRHLQWLIFGLTLLILSLILCAGASVIRDRSQQNELNEVRPSTGAFAAVLLAVLAGCLSSVLNVGFASGGRLIANARIDGSPPLLASLAVWIPALFGGLIFNMGYPAYLISLRGSWPVLFEGHHCVGRWCRSALMGSMWFGAILLYGFGASILGSAGSVYGWALGMSVSILTANVWGVAGGEWNGASFQPKLLMLLSTVLLIASFGVLCLTRLPR</sequence>
<accession>A0A7G8BNV7</accession>
<keyword evidence="6" id="KW-0769">Symport</keyword>
<feature type="transmembrane region" description="Helical" evidence="9">
    <location>
        <begin position="6"/>
        <end position="25"/>
    </location>
</feature>
<dbReference type="GO" id="GO:0015153">
    <property type="term" value="F:rhamnose transmembrane transporter activity"/>
    <property type="evidence" value="ECO:0007669"/>
    <property type="project" value="InterPro"/>
</dbReference>
<keyword evidence="3" id="KW-0997">Cell inner membrane</keyword>
<dbReference type="EMBL" id="CP060394">
    <property type="protein sequence ID" value="QNI34227.1"/>
    <property type="molecule type" value="Genomic_DNA"/>
</dbReference>
<dbReference type="InterPro" id="IPR004673">
    <property type="entry name" value="L-rhamnose-proton_sym_RhaT"/>
</dbReference>
<keyword evidence="1" id="KW-0813">Transport</keyword>
<keyword evidence="7 9" id="KW-1133">Transmembrane helix</keyword>
<evidence type="ECO:0000256" key="3">
    <source>
        <dbReference type="ARBA" id="ARBA00022519"/>
    </source>
</evidence>
<keyword evidence="4" id="KW-0762">Sugar transport</keyword>
<feature type="transmembrane region" description="Helical" evidence="9">
    <location>
        <begin position="175"/>
        <end position="195"/>
    </location>
</feature>
<evidence type="ECO:0000256" key="9">
    <source>
        <dbReference type="SAM" id="Phobius"/>
    </source>
</evidence>
<reference evidence="10 11" key="1">
    <citation type="submission" date="2020-08" db="EMBL/GenBank/DDBJ databases">
        <title>Edaphobacter telluris sp. nov. and Acidobacterium dinghuensis sp. nov., two acidobacteria isolated from forest soil.</title>
        <authorList>
            <person name="Fu J."/>
            <person name="Qiu L."/>
        </authorList>
    </citation>
    <scope>NUCLEOTIDE SEQUENCE [LARGE SCALE GENOMIC DNA]</scope>
    <source>
        <strain evidence="10">4Y35</strain>
    </source>
</reference>
<protein>
    <submittedName>
        <fullName evidence="10">Uncharacterized protein</fullName>
    </submittedName>
</protein>
<evidence type="ECO:0000256" key="2">
    <source>
        <dbReference type="ARBA" id="ARBA00022475"/>
    </source>
</evidence>
<feature type="transmembrane region" description="Helical" evidence="9">
    <location>
        <begin position="286"/>
        <end position="307"/>
    </location>
</feature>
<evidence type="ECO:0000313" key="10">
    <source>
        <dbReference type="EMBL" id="QNI34227.1"/>
    </source>
</evidence>
<name>A0A7G8BNV7_9BACT</name>
<keyword evidence="11" id="KW-1185">Reference proteome</keyword>